<evidence type="ECO:0000256" key="2">
    <source>
        <dbReference type="SAM" id="SignalP"/>
    </source>
</evidence>
<sequence>MTWLPDLASLWGKVRHKAHAVVLALSAALFLLSPIAARAADGDGCNYLRNNPSFYDNADYSVSSSGTSTIANQAPAGPQTGIVNFAAGTMLYYEYTVSNSAVNARLNRAPLTGIATVFVDTNTSGSGSLALPVDTRSIAASAYVPAAGSGTVTWTIYCGVRATQAVASASGTVGSPMSFTPVTASFGRGSYSYALSGGTLPTGLSFNTSTGAITGTPTTALAATTFTVTVTHQGTGSASQTFLLTVSAPVPTVSAVSPVSGPVGGGNSVTITGTGFSTASNTGAVLFGATPAGPYSIDSNTQITATAPAGTAGTIDITVTTPGGTSTTSAADRYTYVAAPTVTAVSPIAGPTTGGTSVTITGTGFLAAASTGAVKFGAGVATYSIVNDTQITATSPSGTAGLVNVTVTTPGGTSAISAADQFTYVAAPTVTAVSPIAGPTAGGTSVTITGTGFLAAASTGAVKFGAGVATYSIVSDTQITATSPSGTAGPADVTVTTPGGTSAISAADRFTYVAVPTVTGLSPIAGPTAGGTSVTITGTGFLAAASTGAVKFGANVATYSIVNDTQINATSPSGVAGPFDVTVTTPGGTSAISAADQFTYVAAPTIGAPSPASGPAAGGTAVTLTGTNLTGATLTVDGASVTPTGSTATTLTFTTPAHAGGAVNVVVATAGGSASTSFTYVAAPVASSFTASAVAYNAAGVTFSAAGHATNSPTSFAVGSATTANGGTVSIDSAGLVTYGAPTGFRGNDSFTFTATNLGGTSSPATVTVPVSNPTLSSSLTGSGTRGIALSGVQINTSGGRATYSCAPTPASGALPAGTQINPDCSVSGTPAASGNFTFAATVTDSSFGTGPFTQTTGSLSLSIAVPTIGLSPAAGPLPGGTVGTGYSQSFTASGGTSGYSYARSSGTLPPGLTVAGNTLSGTPTTVGTFNFDITATDSSTVGSGGPYSKTLAYSIVVGSGSQTISFGALSNISLSSSPPPLSATASSGLTVSFASTTPSVCTVSGTTVTLVDRGLCSITASQAGDGNWSAASNVVQSFTVTPATLVITPAAATGLQVGVSYSQANTATGGVTPYTYSLNAGAFVPGTSLNSMTGTVSGTPTVAGSFSYIVQVSDSQGPAVTATTPVTTVTIAKGNQTISFTSTAPAGATVGSPAYAVTASASSLLGVSLSSTTTGVCTLTGNTVTFIATGTCIINANQAGDTNWNPAPQVQQSITVGAAQTVTASLSFSPTSLGVGANGTLTITFANPNASATPDVAPLLTGSALLSRVSGAPGGSCGATGSDAGANYQFGNFAIPSSGCTITLTYAGVTAGSSSGLVLGAFTPSGYPTTPAAPSNAFAVVPTVTGLSPNSGPVSQVVTVSGTGFSTTPGNNIVTFGTAGTGTVTAASATSLTVTAPAAGTGAQPVTVGVNGQTSASPYSYTFIARPSAADVSATVPYNTATPIDLSSAVSAGGPHTSIAIAVNVQHGTTSIAGDTVTYTPTAGYIGPDSFTYTASGAGGTSDVKQVSITVVAPAAPVANPKSGVAIPYNGTGTPIDLSGSITGVHGSIAVVTVPQHGAYVVTGDTVTYTPNAGYYGADSFTYTATGPGGTSAPARVDVTVATPPAPTVANKSVAVPYASTGTAIDLSTSITGVHASIAVTSGPAHGTVTIAGDVVTYTPAATHYGADSFTYTATGPGGTSAAATVTLTVANPPAPTVVDKPGVGVPYASTGTAIDLSGSITGVHASIAIGTNPAHGTVTIAGDVVTYTPAATYYGADSFTYTATGPGGTSAPATVSLTVATPAAPVAANKPGVGVPYASTGTAIDLSGSITGVHSSIAIGTNPAHGTVTIAGDVVTYTPAATYYGADSFTYTATGPGGTSAPATVSLTVATPAAPVAANKSGVAVPYASTGTAIDLSGSITGVHASIAIGTAPAHGTVTIAGDVVTYTPAATYYGADSFTFTATGPGGTSAPATVSLTVATPPAPIVADKSGVAVPYASAGTAIDLSGSITGVRGSIAIGTAPAHGTVTIAGEVVTYTPAATYYGADSFTYTATGPGGTSAPATVSLTVATPAAPTAANKSGVAVGYNSGGTPIDLAPSVTGVHSTLTVVTAPAHGTATVNGDVVTYTPTSGYFGADSFAYTVTGPGGTSAAATVSLTVATPPPPNAAPGTSTVAGSTTPAGTSVQINLSALVTGVYDSIQIASQPAHGTVTLSGGAGPSLTPVAVAPASPTIATYTPAANYSGTDSFTYVAVGPGGTSAPGTVTITVVGQVPVAAPKTATAGDGQMVSVMLTDGAVRGPFTGANVVSVSPASSATTAIVAAGNGAYRLDVTPNNRFGGQIVVTYTLSNVFGASAPSTVTLTVQARPDPRNDPDIAAISDAQAETARRFARAQVSNFMRRTEQLHNGGGSTGLAMGVTLASRDGSAPMQRPDDKNWGLAITERMRVSGEDPAIGQFANNPQSPLSRADQLGYGRTVAGTGAASGAAGSPGAPGKGAVDEDGNRRVGSLATWAGGAIDIGTRDKRTDRSKITATTAGLSAGADIKLSEGVLVGLGGGYGNDLSRIGTAAQVRGTSTIYAAYASIQPASGTFIDGMIGRGQLDFTTRRIAQAVNATARGSRDGSYTIAAISLGIDRAGGPLQWSVYGRGEYMDADLDAYAESGAGRYNLRFDARQVRSITGTIGGRLQYRQKTGFGSITPRLRAEWNHEFANVDAQWLDYADIPGAAIYALAGNGWKREQLQLSFGTRFDILSSGWSFDFETGLRAAQGEKAGTLQLRLSKRW</sequence>
<reference evidence="4 5" key="1">
    <citation type="submission" date="2020-03" db="EMBL/GenBank/DDBJ databases">
        <title>Genomic Encyclopedia of Type Strains, Phase IV (KMG-IV): sequencing the most valuable type-strain genomes for metagenomic binning, comparative biology and taxonomic classification.</title>
        <authorList>
            <person name="Goeker M."/>
        </authorList>
    </citation>
    <scope>NUCLEOTIDE SEQUENCE [LARGE SCALE GENOMIC DNA]</scope>
    <source>
        <strain evidence="4 5">DSM 4733</strain>
    </source>
</reference>
<proteinExistence type="predicted"/>
<dbReference type="InterPro" id="IPR036709">
    <property type="entry name" value="Autotransporte_beta_dom_sf"/>
</dbReference>
<dbReference type="EMBL" id="JAASQV010000001">
    <property type="protein sequence ID" value="NIJ63593.1"/>
    <property type="molecule type" value="Genomic_DNA"/>
</dbReference>
<dbReference type="RefSeq" id="WP_167298085.1">
    <property type="nucleotide sequence ID" value="NZ_JAASQV010000001.1"/>
</dbReference>
<organism evidence="4 5">
    <name type="scientific">Sphingomonas leidyi</name>
    <dbReference type="NCBI Taxonomy" id="68569"/>
    <lineage>
        <taxon>Bacteria</taxon>
        <taxon>Pseudomonadati</taxon>
        <taxon>Pseudomonadota</taxon>
        <taxon>Alphaproteobacteria</taxon>
        <taxon>Sphingomonadales</taxon>
        <taxon>Sphingomonadaceae</taxon>
        <taxon>Sphingomonas</taxon>
    </lineage>
</organism>
<dbReference type="PANTHER" id="PTHR22625">
    <property type="entry name" value="PLEXIN"/>
    <property type="match status" value="1"/>
</dbReference>
<dbReference type="InterPro" id="IPR031148">
    <property type="entry name" value="Plexin"/>
</dbReference>
<accession>A0A7X5UWS9</accession>
<dbReference type="SUPFAM" id="SSF103515">
    <property type="entry name" value="Autotransporter"/>
    <property type="match status" value="1"/>
</dbReference>
<keyword evidence="4" id="KW-0689">Ribosomal protein</keyword>
<feature type="region of interest" description="Disordered" evidence="1">
    <location>
        <begin position="2461"/>
        <end position="2483"/>
    </location>
</feature>
<dbReference type="Pfam" id="PF05345">
    <property type="entry name" value="He_PIG"/>
    <property type="match status" value="2"/>
</dbReference>
<feature type="compositionally biased region" description="Low complexity" evidence="1">
    <location>
        <begin position="2461"/>
        <end position="2477"/>
    </location>
</feature>
<dbReference type="SMART" id="SM00429">
    <property type="entry name" value="IPT"/>
    <property type="match status" value="6"/>
</dbReference>
<dbReference type="CDD" id="cd00603">
    <property type="entry name" value="IPT_PCSR"/>
    <property type="match status" value="2"/>
</dbReference>
<dbReference type="InterPro" id="IPR002909">
    <property type="entry name" value="IPT_dom"/>
</dbReference>
<dbReference type="PROSITE" id="PS51208">
    <property type="entry name" value="AUTOTRANSPORTER"/>
    <property type="match status" value="1"/>
</dbReference>
<dbReference type="GO" id="GO:0005840">
    <property type="term" value="C:ribosome"/>
    <property type="evidence" value="ECO:0007669"/>
    <property type="project" value="UniProtKB-KW"/>
</dbReference>
<dbReference type="SMART" id="SM00869">
    <property type="entry name" value="Autotransporter"/>
    <property type="match status" value="1"/>
</dbReference>
<dbReference type="NCBIfam" id="NF012211">
    <property type="entry name" value="tand_rpt_95"/>
    <property type="match status" value="4"/>
</dbReference>
<protein>
    <submittedName>
        <fullName evidence="4">Uncharacterized protein YhjY with autotransporter beta-barrel domain/ribosomal protein S30</fullName>
    </submittedName>
</protein>
<keyword evidence="5" id="KW-1185">Reference proteome</keyword>
<evidence type="ECO:0000259" key="3">
    <source>
        <dbReference type="PROSITE" id="PS51208"/>
    </source>
</evidence>
<dbReference type="Gene3D" id="2.40.128.130">
    <property type="entry name" value="Autotransporter beta-domain"/>
    <property type="match status" value="1"/>
</dbReference>
<evidence type="ECO:0000313" key="4">
    <source>
        <dbReference type="EMBL" id="NIJ63593.1"/>
    </source>
</evidence>
<dbReference type="InterPro" id="IPR014756">
    <property type="entry name" value="Ig_E-set"/>
</dbReference>
<feature type="domain" description="Autotransporter" evidence="3">
    <location>
        <begin position="2485"/>
        <end position="2763"/>
    </location>
</feature>
<dbReference type="InterPro" id="IPR013783">
    <property type="entry name" value="Ig-like_fold"/>
</dbReference>
<dbReference type="Gene3D" id="2.60.40.10">
    <property type="entry name" value="Immunoglobulins"/>
    <property type="match status" value="10"/>
</dbReference>
<dbReference type="Gene3D" id="2.60.40.3440">
    <property type="match status" value="7"/>
</dbReference>
<dbReference type="GO" id="GO:0005509">
    <property type="term" value="F:calcium ion binding"/>
    <property type="evidence" value="ECO:0007669"/>
    <property type="project" value="InterPro"/>
</dbReference>
<gene>
    <name evidence="4" type="ORF">FHR20_000524</name>
</gene>
<dbReference type="Pfam" id="PF03797">
    <property type="entry name" value="Autotransporter"/>
    <property type="match status" value="1"/>
</dbReference>
<keyword evidence="2" id="KW-0732">Signal</keyword>
<dbReference type="GO" id="GO:0016020">
    <property type="term" value="C:membrane"/>
    <property type="evidence" value="ECO:0007669"/>
    <property type="project" value="InterPro"/>
</dbReference>
<dbReference type="Pfam" id="PF17963">
    <property type="entry name" value="Big_9"/>
    <property type="match status" value="10"/>
</dbReference>
<comment type="caution">
    <text evidence="4">The sequence shown here is derived from an EMBL/GenBank/DDBJ whole genome shotgun (WGS) entry which is preliminary data.</text>
</comment>
<keyword evidence="4" id="KW-0687">Ribonucleoprotein</keyword>
<dbReference type="GO" id="GO:0017154">
    <property type="term" value="F:semaphorin receptor activity"/>
    <property type="evidence" value="ECO:0007669"/>
    <property type="project" value="InterPro"/>
</dbReference>
<dbReference type="InterPro" id="IPR015919">
    <property type="entry name" value="Cadherin-like_sf"/>
</dbReference>
<feature type="signal peptide" evidence="2">
    <location>
        <begin position="1"/>
        <end position="39"/>
    </location>
</feature>
<dbReference type="Proteomes" id="UP000564677">
    <property type="component" value="Unassembled WGS sequence"/>
</dbReference>
<dbReference type="SUPFAM" id="SSF49313">
    <property type="entry name" value="Cadherin-like"/>
    <property type="match status" value="2"/>
</dbReference>
<evidence type="ECO:0000256" key="1">
    <source>
        <dbReference type="SAM" id="MobiDB-lite"/>
    </source>
</evidence>
<dbReference type="PANTHER" id="PTHR22625:SF70">
    <property type="entry name" value="PLEXIN A, ISOFORM A"/>
    <property type="match status" value="1"/>
</dbReference>
<feature type="chain" id="PRO_5031535926" evidence="2">
    <location>
        <begin position="40"/>
        <end position="2763"/>
    </location>
</feature>
<dbReference type="InterPro" id="IPR005546">
    <property type="entry name" value="Autotransporte_beta"/>
</dbReference>
<dbReference type="Gene3D" id="2.60.40.2810">
    <property type="match status" value="3"/>
</dbReference>
<evidence type="ECO:0000313" key="5">
    <source>
        <dbReference type="Proteomes" id="UP000564677"/>
    </source>
</evidence>
<dbReference type="Pfam" id="PF01833">
    <property type="entry name" value="TIG"/>
    <property type="match status" value="6"/>
</dbReference>
<dbReference type="CDD" id="cd00102">
    <property type="entry name" value="IPT"/>
    <property type="match status" value="4"/>
</dbReference>
<name>A0A7X5UWS9_9SPHN</name>
<dbReference type="SUPFAM" id="SSF81296">
    <property type="entry name" value="E set domains"/>
    <property type="match status" value="6"/>
</dbReference>